<feature type="region of interest" description="Disordered" evidence="1">
    <location>
        <begin position="1"/>
        <end position="25"/>
    </location>
</feature>
<dbReference type="Pfam" id="PF21006">
    <property type="entry name" value="NHase_beta_N"/>
    <property type="match status" value="1"/>
</dbReference>
<evidence type="ECO:0000259" key="2">
    <source>
        <dbReference type="Pfam" id="PF21006"/>
    </source>
</evidence>
<dbReference type="EMBL" id="EU016639">
    <property type="protein sequence ID" value="ABZ08879.1"/>
    <property type="molecule type" value="Genomic_DNA"/>
</dbReference>
<dbReference type="InterPro" id="IPR042262">
    <property type="entry name" value="CN_hydtase_beta_C"/>
</dbReference>
<name>B3T8H0_9ZZZZ</name>
<evidence type="ECO:0000313" key="3">
    <source>
        <dbReference type="EMBL" id="ABZ08879.1"/>
    </source>
</evidence>
<organism evidence="3">
    <name type="scientific">uncultured marine microorganism HF4000_APKG5H11</name>
    <dbReference type="NCBI Taxonomy" id="455550"/>
    <lineage>
        <taxon>unclassified sequences</taxon>
        <taxon>environmental samples</taxon>
    </lineage>
</organism>
<gene>
    <name evidence="3" type="ORF">ALOHA_HF4000APKG5H11ctg1g6</name>
</gene>
<evidence type="ECO:0000256" key="1">
    <source>
        <dbReference type="SAM" id="MobiDB-lite"/>
    </source>
</evidence>
<reference evidence="3" key="1">
    <citation type="journal article" date="2008" name="ISME J.">
        <title>Genomic patterns of recombination, clonal divergence and environment in marine microbial populations.</title>
        <authorList>
            <person name="Konstantinidis K.T."/>
            <person name="Delong E.F."/>
        </authorList>
    </citation>
    <scope>NUCLEOTIDE SEQUENCE</scope>
</reference>
<dbReference type="SUPFAM" id="SSF50090">
    <property type="entry name" value="Electron transport accessory proteins"/>
    <property type="match status" value="1"/>
</dbReference>
<sequence>MPKVHDRGGWPNDDPVDHSEHEMEEWERQVDALNGVLGDKGLKNTDQLRRAIESLDLATYESLAYYEKWTAAMEMLLVEQGVMTTAEIDAKVTALKQEQS</sequence>
<proteinExistence type="predicted"/>
<dbReference type="AlphaFoldDB" id="B3T8H0"/>
<protein>
    <recommendedName>
        <fullName evidence="2">Nitrile hydratase beta subunit-like N-terminal domain-containing protein</fullName>
    </recommendedName>
</protein>
<feature type="compositionally biased region" description="Basic and acidic residues" evidence="1">
    <location>
        <begin position="15"/>
        <end position="25"/>
    </location>
</feature>
<feature type="domain" description="Nitrile hydratase beta subunit-like N-terminal" evidence="2">
    <location>
        <begin position="1"/>
        <end position="95"/>
    </location>
</feature>
<dbReference type="InterPro" id="IPR049054">
    <property type="entry name" value="CN_hydtase_beta-like_N"/>
</dbReference>
<accession>B3T8H0</accession>
<dbReference type="Gene3D" id="1.10.472.20">
    <property type="entry name" value="Nitrile hydratase, beta subunit"/>
    <property type="match status" value="1"/>
</dbReference>
<dbReference type="InterPro" id="IPR008990">
    <property type="entry name" value="Elect_transpt_acc-like_dom_sf"/>
</dbReference>